<proteinExistence type="predicted"/>
<dbReference type="Pfam" id="PF00535">
    <property type="entry name" value="Glycos_transf_2"/>
    <property type="match status" value="1"/>
</dbReference>
<accession>A0A4Q7MLW3</accession>
<dbReference type="InterPro" id="IPR050834">
    <property type="entry name" value="Glycosyltransf_2"/>
</dbReference>
<dbReference type="Gene3D" id="3.90.550.10">
    <property type="entry name" value="Spore Coat Polysaccharide Biosynthesis Protein SpsA, Chain A"/>
    <property type="match status" value="1"/>
</dbReference>
<dbReference type="SUPFAM" id="SSF53448">
    <property type="entry name" value="Nucleotide-diphospho-sugar transferases"/>
    <property type="match status" value="1"/>
</dbReference>
<dbReference type="GO" id="GO:0016740">
    <property type="term" value="F:transferase activity"/>
    <property type="evidence" value="ECO:0007669"/>
    <property type="project" value="UniProtKB-KW"/>
</dbReference>
<dbReference type="PANTHER" id="PTHR43685">
    <property type="entry name" value="GLYCOSYLTRANSFERASE"/>
    <property type="match status" value="1"/>
</dbReference>
<evidence type="ECO:0000313" key="2">
    <source>
        <dbReference type="EMBL" id="RZS68478.1"/>
    </source>
</evidence>
<dbReference type="EMBL" id="SGWY01000001">
    <property type="protein sequence ID" value="RZS68478.1"/>
    <property type="molecule type" value="Genomic_DNA"/>
</dbReference>
<dbReference type="InterPro" id="IPR001173">
    <property type="entry name" value="Glyco_trans_2-like"/>
</dbReference>
<dbReference type="Proteomes" id="UP000293289">
    <property type="component" value="Unassembled WGS sequence"/>
</dbReference>
<organism evidence="2 3">
    <name type="scientific">Agromyces ramosus</name>
    <dbReference type="NCBI Taxonomy" id="33879"/>
    <lineage>
        <taxon>Bacteria</taxon>
        <taxon>Bacillati</taxon>
        <taxon>Actinomycetota</taxon>
        <taxon>Actinomycetes</taxon>
        <taxon>Micrococcales</taxon>
        <taxon>Microbacteriaceae</taxon>
        <taxon>Agromyces</taxon>
    </lineage>
</organism>
<name>A0A4Q7MLW3_9MICO</name>
<gene>
    <name evidence="2" type="ORF">EV187_0907</name>
</gene>
<sequence>MTERSTPVISLISAVYDVADYLPAFLSSLDAQGDLGGWVEVLLVSDGSPDASERIIEDWIASTSVDARLLRKENGGAGSARNHGLEHASGRWVSFPDPDDVLAPGYLRHLLKAADRAERDAVGIVAAKVEQFSDDPSAARDDHLLGYRYRGRRRVVDLDANPTYFHTHVPSGLYRRSVIVERDIRFDPRLRVAFDDATFAAEYALALEAPSMLVVPEATYRYRRRADGSSLVGTMWSKPAKYTEIPRHGYLRLLEARDPAPLWLQSLVMYDLEWFFVEYLDPASPNRRIDGATAAEFLDVLDRVLARIDIDLLAAFPLHRLAEDVRVALSTRKTGSLPWNDGRVRLAADGATARISCYAASVDEAVQVTVDARSITPIAERRTPIEFYGEAFCARIDLEVPLGGTVVVRCGVDRVLPLTLEPSGRSLGASISPWALEDALAADAPLSRVQHAWAMVPRPAKRMVRPALSLVRSVRAAARGGARR</sequence>
<evidence type="ECO:0000259" key="1">
    <source>
        <dbReference type="Pfam" id="PF00535"/>
    </source>
</evidence>
<protein>
    <submittedName>
        <fullName evidence="2">Glycosyltransferase involved in cell wall biosynthesis</fullName>
    </submittedName>
</protein>
<evidence type="ECO:0000313" key="3">
    <source>
        <dbReference type="Proteomes" id="UP000293289"/>
    </source>
</evidence>
<feature type="domain" description="Glycosyltransferase 2-like" evidence="1">
    <location>
        <begin position="10"/>
        <end position="179"/>
    </location>
</feature>
<dbReference type="AlphaFoldDB" id="A0A4Q7MLW3"/>
<reference evidence="2 3" key="1">
    <citation type="submission" date="2019-02" db="EMBL/GenBank/DDBJ databases">
        <title>Genomic Encyclopedia of Type Strains, Phase IV (KMG-IV): sequencing the most valuable type-strain genomes for metagenomic binning, comparative biology and taxonomic classification.</title>
        <authorList>
            <person name="Goeker M."/>
        </authorList>
    </citation>
    <scope>NUCLEOTIDE SEQUENCE [LARGE SCALE GENOMIC DNA]</scope>
    <source>
        <strain evidence="2 3">DSM 43045</strain>
    </source>
</reference>
<dbReference type="CDD" id="cd00761">
    <property type="entry name" value="Glyco_tranf_GTA_type"/>
    <property type="match status" value="1"/>
</dbReference>
<comment type="caution">
    <text evidence="2">The sequence shown here is derived from an EMBL/GenBank/DDBJ whole genome shotgun (WGS) entry which is preliminary data.</text>
</comment>
<dbReference type="InterPro" id="IPR029044">
    <property type="entry name" value="Nucleotide-diphossugar_trans"/>
</dbReference>
<keyword evidence="3" id="KW-1185">Reference proteome</keyword>
<keyword evidence="2" id="KW-0808">Transferase</keyword>
<dbReference type="RefSeq" id="WP_242609473.1">
    <property type="nucleotide sequence ID" value="NZ_SGWY01000001.1"/>
</dbReference>
<dbReference type="PANTHER" id="PTHR43685:SF2">
    <property type="entry name" value="GLYCOSYLTRANSFERASE 2-LIKE DOMAIN-CONTAINING PROTEIN"/>
    <property type="match status" value="1"/>
</dbReference>